<protein>
    <recommendedName>
        <fullName evidence="2">histidine kinase</fullName>
        <ecNumber evidence="2">2.7.13.3</ecNumber>
    </recommendedName>
</protein>
<feature type="domain" description="Histidine kinase" evidence="6">
    <location>
        <begin position="455"/>
        <end position="678"/>
    </location>
</feature>
<dbReference type="AlphaFoldDB" id="A0A538TRP1"/>
<sequence>MQSPEPPRPPDGAQDTRVLLEALAGVFGSGTLKESMTVGAGLLAHVLSSEQAAVFLADGEEPLREYWHSKVPEVRERIRATFKATALEAVRAGLVVTPAPVVVGERLIQPCAHPLRTGGRVLGAVCFSDPGEQGQKGVDRDRLIEAVTSVLAHKAASHEEAVRYRAQRERDQSWFKTLDNHLRVLDRERQKFAAFVNQTDTFVYVTDGAKIIRWNNRAMTVLYPPDGAGSSWVGKSCSDVCSRLREKCEDCPVSAALEHAQVIHHELRANVRGTEGLLYLTALPILGPSGGADEIMVMIQDLTGLAGLRKSEERLRTVISGAPIVLFAIDPQGIITFSEGRGLSALGRKSGESVGKSIYAVYADYPDLAQNVRRALGGEEFSAEIEIGEVAFEARYAPIRDGRGDVQGVIGVATDISDRRRAQRALLESEAALRRSEEQLRHAQKMEAIGVLAGGVAHDFNNLLSVIMAQAGLLVKDADPRSPAARIGAEIHAASKRGVFLTRQLLTFSRNEVVSPEVIDLNTVVAELEGMFRGFLRDDIDLVCARAPESALVRADRGQIEQVMLNLVANSRDAMPNGGSLRISVAHVAVGGSMARELGTAAPGPFCALTVQDTGLGMDSDTKGRIFEPFFTTKERGKGTGLGLSTAYGIVKQGGGSITVSSEARKGATFTVYIPSLDGSTASSGAVAPGLGGGAETILLVEDEAGVRSVAREVLEMEGYNVLEAEDGVKGLQLAMTHQGPIHLLLSDVVMPGMSGRDLAERLGVERPGIRVLFISGYTDDTMVRRGVRDAKVAFLQKPFTLENLAKKVREVLDGPGVGAAPVPDGS</sequence>
<dbReference type="InterPro" id="IPR004358">
    <property type="entry name" value="Sig_transdc_His_kin-like_C"/>
</dbReference>
<evidence type="ECO:0000259" key="9">
    <source>
        <dbReference type="PROSITE" id="PS50113"/>
    </source>
</evidence>
<dbReference type="PRINTS" id="PR00344">
    <property type="entry name" value="BCTRLSENSOR"/>
</dbReference>
<dbReference type="InterPro" id="IPR003661">
    <property type="entry name" value="HisK_dim/P_dom"/>
</dbReference>
<dbReference type="PROSITE" id="PS50109">
    <property type="entry name" value="HIS_KIN"/>
    <property type="match status" value="1"/>
</dbReference>
<name>A0A538TRP1_UNCEI</name>
<feature type="domain" description="PAC" evidence="9">
    <location>
        <begin position="366"/>
        <end position="428"/>
    </location>
</feature>
<feature type="coiled-coil region" evidence="5">
    <location>
        <begin position="419"/>
        <end position="446"/>
    </location>
</feature>
<accession>A0A538TRP1</accession>
<feature type="domain" description="PAS" evidence="8">
    <location>
        <begin position="311"/>
        <end position="376"/>
    </location>
</feature>
<dbReference type="InterPro" id="IPR035965">
    <property type="entry name" value="PAS-like_dom_sf"/>
</dbReference>
<dbReference type="NCBIfam" id="TIGR00229">
    <property type="entry name" value="sensory_box"/>
    <property type="match status" value="1"/>
</dbReference>
<reference evidence="10 11" key="1">
    <citation type="journal article" date="2019" name="Nat. Microbiol.">
        <title>Mediterranean grassland soil C-N compound turnover is dependent on rainfall and depth, and is mediated by genomically divergent microorganisms.</title>
        <authorList>
            <person name="Diamond S."/>
            <person name="Andeer P.F."/>
            <person name="Li Z."/>
            <person name="Crits-Christoph A."/>
            <person name="Burstein D."/>
            <person name="Anantharaman K."/>
            <person name="Lane K.R."/>
            <person name="Thomas B.C."/>
            <person name="Pan C."/>
            <person name="Northen T.R."/>
            <person name="Banfield J.F."/>
        </authorList>
    </citation>
    <scope>NUCLEOTIDE SEQUENCE [LARGE SCALE GENOMIC DNA]</scope>
    <source>
        <strain evidence="10">WS_9</strain>
    </source>
</reference>
<organism evidence="10 11">
    <name type="scientific">Eiseniibacteriota bacterium</name>
    <dbReference type="NCBI Taxonomy" id="2212470"/>
    <lineage>
        <taxon>Bacteria</taxon>
        <taxon>Candidatus Eiseniibacteriota</taxon>
    </lineage>
</organism>
<evidence type="ECO:0000313" key="11">
    <source>
        <dbReference type="Proteomes" id="UP000317691"/>
    </source>
</evidence>
<dbReference type="SUPFAM" id="SSF55874">
    <property type="entry name" value="ATPase domain of HSP90 chaperone/DNA topoisomerase II/histidine kinase"/>
    <property type="match status" value="1"/>
</dbReference>
<comment type="caution">
    <text evidence="10">The sequence shown here is derived from an EMBL/GenBank/DDBJ whole genome shotgun (WGS) entry which is preliminary data.</text>
</comment>
<dbReference type="GO" id="GO:0000155">
    <property type="term" value="F:phosphorelay sensor kinase activity"/>
    <property type="evidence" value="ECO:0007669"/>
    <property type="project" value="InterPro"/>
</dbReference>
<evidence type="ECO:0000259" key="7">
    <source>
        <dbReference type="PROSITE" id="PS50110"/>
    </source>
</evidence>
<dbReference type="EMBL" id="VBOZ01000009">
    <property type="protein sequence ID" value="TMQ66255.1"/>
    <property type="molecule type" value="Genomic_DNA"/>
</dbReference>
<evidence type="ECO:0000256" key="4">
    <source>
        <dbReference type="PROSITE-ProRule" id="PRU00169"/>
    </source>
</evidence>
<feature type="modified residue" description="4-aspartylphosphate" evidence="4">
    <location>
        <position position="748"/>
    </location>
</feature>
<evidence type="ECO:0000256" key="2">
    <source>
        <dbReference type="ARBA" id="ARBA00012438"/>
    </source>
</evidence>
<dbReference type="PROSITE" id="PS50112">
    <property type="entry name" value="PAS"/>
    <property type="match status" value="1"/>
</dbReference>
<dbReference type="Pfam" id="PF00072">
    <property type="entry name" value="Response_reg"/>
    <property type="match status" value="1"/>
</dbReference>
<comment type="catalytic activity">
    <reaction evidence="1">
        <text>ATP + protein L-histidine = ADP + protein N-phospho-L-histidine.</text>
        <dbReference type="EC" id="2.7.13.3"/>
    </reaction>
</comment>
<dbReference type="Gene3D" id="3.30.450.20">
    <property type="entry name" value="PAS domain"/>
    <property type="match status" value="2"/>
</dbReference>
<dbReference type="SMART" id="SM00387">
    <property type="entry name" value="HATPase_c"/>
    <property type="match status" value="1"/>
</dbReference>
<dbReference type="CDD" id="cd00156">
    <property type="entry name" value="REC"/>
    <property type="match status" value="1"/>
</dbReference>
<dbReference type="SUPFAM" id="SSF55785">
    <property type="entry name" value="PYP-like sensor domain (PAS domain)"/>
    <property type="match status" value="2"/>
</dbReference>
<feature type="domain" description="Response regulatory" evidence="7">
    <location>
        <begin position="697"/>
        <end position="813"/>
    </location>
</feature>
<dbReference type="SMART" id="SM00448">
    <property type="entry name" value="REC"/>
    <property type="match status" value="1"/>
</dbReference>
<dbReference type="InterPro" id="IPR013656">
    <property type="entry name" value="PAS_4"/>
</dbReference>
<evidence type="ECO:0000256" key="1">
    <source>
        <dbReference type="ARBA" id="ARBA00000085"/>
    </source>
</evidence>
<dbReference type="InterPro" id="IPR001789">
    <property type="entry name" value="Sig_transdc_resp-reg_receiver"/>
</dbReference>
<evidence type="ECO:0000256" key="3">
    <source>
        <dbReference type="ARBA" id="ARBA00022553"/>
    </source>
</evidence>
<dbReference type="SUPFAM" id="SSF52172">
    <property type="entry name" value="CheY-like"/>
    <property type="match status" value="1"/>
</dbReference>
<dbReference type="PANTHER" id="PTHR43065:SF42">
    <property type="entry name" value="TWO-COMPONENT SENSOR PPRA"/>
    <property type="match status" value="1"/>
</dbReference>
<keyword evidence="3 4" id="KW-0597">Phosphoprotein</keyword>
<dbReference type="PROSITE" id="PS50113">
    <property type="entry name" value="PAC"/>
    <property type="match status" value="1"/>
</dbReference>
<dbReference type="InterPro" id="IPR000700">
    <property type="entry name" value="PAS-assoc_C"/>
</dbReference>
<dbReference type="CDD" id="cd00130">
    <property type="entry name" value="PAS"/>
    <property type="match status" value="1"/>
</dbReference>
<dbReference type="SMART" id="SM00091">
    <property type="entry name" value="PAS"/>
    <property type="match status" value="2"/>
</dbReference>
<evidence type="ECO:0000259" key="6">
    <source>
        <dbReference type="PROSITE" id="PS50109"/>
    </source>
</evidence>
<dbReference type="EC" id="2.7.13.3" evidence="2"/>
<dbReference type="SUPFAM" id="SSF47384">
    <property type="entry name" value="Homodimeric domain of signal transducing histidine kinase"/>
    <property type="match status" value="1"/>
</dbReference>
<dbReference type="Pfam" id="PF02518">
    <property type="entry name" value="HATPase_c"/>
    <property type="match status" value="1"/>
</dbReference>
<evidence type="ECO:0000313" key="10">
    <source>
        <dbReference type="EMBL" id="TMQ66255.1"/>
    </source>
</evidence>
<dbReference type="InterPro" id="IPR005467">
    <property type="entry name" value="His_kinase_dom"/>
</dbReference>
<dbReference type="InterPro" id="IPR036890">
    <property type="entry name" value="HATPase_C_sf"/>
</dbReference>
<dbReference type="InterPro" id="IPR011006">
    <property type="entry name" value="CheY-like_superfamily"/>
</dbReference>
<dbReference type="Proteomes" id="UP000317691">
    <property type="component" value="Unassembled WGS sequence"/>
</dbReference>
<dbReference type="InterPro" id="IPR036097">
    <property type="entry name" value="HisK_dim/P_sf"/>
</dbReference>
<dbReference type="CDD" id="cd00082">
    <property type="entry name" value="HisKA"/>
    <property type="match status" value="1"/>
</dbReference>
<dbReference type="PROSITE" id="PS50110">
    <property type="entry name" value="RESPONSE_REGULATORY"/>
    <property type="match status" value="1"/>
</dbReference>
<dbReference type="Gene3D" id="1.10.287.130">
    <property type="match status" value="1"/>
</dbReference>
<keyword evidence="5" id="KW-0175">Coiled coil</keyword>
<dbReference type="InterPro" id="IPR000014">
    <property type="entry name" value="PAS"/>
</dbReference>
<dbReference type="PANTHER" id="PTHR43065">
    <property type="entry name" value="SENSOR HISTIDINE KINASE"/>
    <property type="match status" value="1"/>
</dbReference>
<dbReference type="Gene3D" id="3.40.50.2300">
    <property type="match status" value="1"/>
</dbReference>
<evidence type="ECO:0000256" key="5">
    <source>
        <dbReference type="SAM" id="Coils"/>
    </source>
</evidence>
<proteinExistence type="predicted"/>
<dbReference type="Gene3D" id="3.30.565.10">
    <property type="entry name" value="Histidine kinase-like ATPase, C-terminal domain"/>
    <property type="match status" value="1"/>
</dbReference>
<dbReference type="Pfam" id="PF08448">
    <property type="entry name" value="PAS_4"/>
    <property type="match status" value="1"/>
</dbReference>
<dbReference type="InterPro" id="IPR003594">
    <property type="entry name" value="HATPase_dom"/>
</dbReference>
<evidence type="ECO:0000259" key="8">
    <source>
        <dbReference type="PROSITE" id="PS50112"/>
    </source>
</evidence>
<gene>
    <name evidence="10" type="ORF">E6K79_02570</name>
</gene>
<dbReference type="SMART" id="SM00388">
    <property type="entry name" value="HisKA"/>
    <property type="match status" value="1"/>
</dbReference>